<dbReference type="EC" id="1.7.1.17" evidence="6"/>
<dbReference type="RefSeq" id="WP_124017451.1">
    <property type="nucleotide sequence ID" value="NZ_JBDPZN010000005.1"/>
</dbReference>
<keyword evidence="3 6" id="KW-0560">Oxidoreductase</keyword>
<evidence type="ECO:0000256" key="5">
    <source>
        <dbReference type="ARBA" id="ARBA00048542"/>
    </source>
</evidence>
<keyword evidence="9" id="KW-1185">Reference proteome</keyword>
<feature type="binding site" evidence="6">
    <location>
        <begin position="16"/>
        <end position="18"/>
    </location>
    <ligand>
        <name>FMN</name>
        <dbReference type="ChEBI" id="CHEBI:58210"/>
    </ligand>
</feature>
<evidence type="ECO:0000256" key="3">
    <source>
        <dbReference type="ARBA" id="ARBA00023002"/>
    </source>
</evidence>
<dbReference type="PANTHER" id="PTHR43741:SF2">
    <property type="entry name" value="FMN-DEPENDENT NADH:QUINONE OXIDOREDUCTASE"/>
    <property type="match status" value="1"/>
</dbReference>
<dbReference type="Proteomes" id="UP001477278">
    <property type="component" value="Unassembled WGS sequence"/>
</dbReference>
<feature type="binding site" evidence="6">
    <location>
        <position position="10"/>
    </location>
    <ligand>
        <name>FMN</name>
        <dbReference type="ChEBI" id="CHEBI:58210"/>
    </ligand>
</feature>
<name>A0ABV0FTM1_9GAMM</name>
<comment type="catalytic activity">
    <reaction evidence="5">
        <text>N,N-dimethyl-1,4-phenylenediamine + anthranilate + 2 NAD(+) = 2-(4-dimethylaminophenyl)diazenylbenzoate + 2 NADH + 2 H(+)</text>
        <dbReference type="Rhea" id="RHEA:55872"/>
        <dbReference type="ChEBI" id="CHEBI:15378"/>
        <dbReference type="ChEBI" id="CHEBI:15783"/>
        <dbReference type="ChEBI" id="CHEBI:16567"/>
        <dbReference type="ChEBI" id="CHEBI:57540"/>
        <dbReference type="ChEBI" id="CHEBI:57945"/>
        <dbReference type="ChEBI" id="CHEBI:71579"/>
        <dbReference type="EC" id="1.7.1.17"/>
    </reaction>
    <physiologicalReaction direction="right-to-left" evidence="5">
        <dbReference type="Rhea" id="RHEA:55874"/>
    </physiologicalReaction>
</comment>
<dbReference type="InterPro" id="IPR023048">
    <property type="entry name" value="NADH:quinone_OxRdtase_FMN_depd"/>
</dbReference>
<gene>
    <name evidence="6" type="primary">azoR</name>
    <name evidence="8" type="ORF">ABHN84_13480</name>
</gene>
<evidence type="ECO:0000259" key="7">
    <source>
        <dbReference type="Pfam" id="PF02525"/>
    </source>
</evidence>
<sequence>MAKVLILKSSVLGSYSQSSALVDYLNQQWSSKGAQITVRDLGSEPVPMLDGEIASGLRGGDDLSERQLAALALSNELVAEIKAHDTIVIAAPMYNFSIPTTLKSWIDFIARAGVTFTYTDTGPVGLIEGKRAIIVTTRGGAHKGGTTDHVVPYLITVLGFIGITDVETVYAESLNMGPDAAEAGISQAKKAIDAITL</sequence>
<protein>
    <recommendedName>
        <fullName evidence="6">FMN dependent NADH:quinone oxidoreductase</fullName>
        <ecNumber evidence="6">1.6.5.-</ecNumber>
    </recommendedName>
    <alternativeName>
        <fullName evidence="6">Azo-dye reductase</fullName>
    </alternativeName>
    <alternativeName>
        <fullName evidence="6">FMN-dependent NADH-azo compound oxidoreductase</fullName>
    </alternativeName>
    <alternativeName>
        <fullName evidence="6">FMN-dependent NADH-azoreductase</fullName>
        <ecNumber evidence="6">1.7.1.17</ecNumber>
    </alternativeName>
</protein>
<keyword evidence="1 6" id="KW-0285">Flavoprotein</keyword>
<evidence type="ECO:0000256" key="4">
    <source>
        <dbReference type="ARBA" id="ARBA00023027"/>
    </source>
</evidence>
<comment type="function">
    <text evidence="6">Also exhibits azoreductase activity. Catalyzes the reductive cleavage of the azo bond in aromatic azo compounds to the corresponding amines.</text>
</comment>
<comment type="subunit">
    <text evidence="6">Homodimer.</text>
</comment>
<evidence type="ECO:0000313" key="8">
    <source>
        <dbReference type="EMBL" id="MEO3683297.1"/>
    </source>
</evidence>
<dbReference type="SUPFAM" id="SSF52218">
    <property type="entry name" value="Flavoproteins"/>
    <property type="match status" value="1"/>
</dbReference>
<comment type="similarity">
    <text evidence="6">Belongs to the azoreductase type 1 family.</text>
</comment>
<dbReference type="Pfam" id="PF02525">
    <property type="entry name" value="Flavodoxin_2"/>
    <property type="match status" value="1"/>
</dbReference>
<feature type="binding site" evidence="6">
    <location>
        <begin position="137"/>
        <end position="140"/>
    </location>
    <ligand>
        <name>FMN</name>
        <dbReference type="ChEBI" id="CHEBI:58210"/>
    </ligand>
</feature>
<evidence type="ECO:0000313" key="9">
    <source>
        <dbReference type="Proteomes" id="UP001477278"/>
    </source>
</evidence>
<comment type="cofactor">
    <cofactor evidence="6">
        <name>FMN</name>
        <dbReference type="ChEBI" id="CHEBI:58210"/>
    </cofactor>
    <text evidence="6">Binds 1 FMN per subunit.</text>
</comment>
<dbReference type="InterPro" id="IPR029039">
    <property type="entry name" value="Flavoprotein-like_sf"/>
</dbReference>
<dbReference type="EC" id="1.6.5.-" evidence="6"/>
<reference evidence="8 9" key="1">
    <citation type="submission" date="2024-05" db="EMBL/GenBank/DDBJ databases">
        <title>Genome sequencing of Marine Estuary Bacteria, Shewanella vesiculosa and S. baltica, and Pseudomonas syringae.</title>
        <authorList>
            <person name="Gurung A."/>
            <person name="Maclea K.S."/>
        </authorList>
    </citation>
    <scope>NUCLEOTIDE SEQUENCE [LARGE SCALE GENOMIC DNA]</scope>
    <source>
        <strain evidence="8 9">1A</strain>
    </source>
</reference>
<proteinExistence type="inferred from homology"/>
<evidence type="ECO:0000256" key="2">
    <source>
        <dbReference type="ARBA" id="ARBA00022643"/>
    </source>
</evidence>
<dbReference type="EMBL" id="JBDPZN010000005">
    <property type="protein sequence ID" value="MEO3683297.1"/>
    <property type="molecule type" value="Genomic_DNA"/>
</dbReference>
<evidence type="ECO:0000256" key="1">
    <source>
        <dbReference type="ARBA" id="ARBA00022630"/>
    </source>
</evidence>
<dbReference type="InterPro" id="IPR003680">
    <property type="entry name" value="Flavodoxin_fold"/>
</dbReference>
<dbReference type="PANTHER" id="PTHR43741">
    <property type="entry name" value="FMN-DEPENDENT NADH-AZOREDUCTASE 1"/>
    <property type="match status" value="1"/>
</dbReference>
<dbReference type="HAMAP" id="MF_01216">
    <property type="entry name" value="Azoreductase_type1"/>
    <property type="match status" value="1"/>
</dbReference>
<keyword evidence="2 6" id="KW-0288">FMN</keyword>
<feature type="binding site" evidence="6">
    <location>
        <begin position="93"/>
        <end position="96"/>
    </location>
    <ligand>
        <name>FMN</name>
        <dbReference type="ChEBI" id="CHEBI:58210"/>
    </ligand>
</feature>
<dbReference type="Gene3D" id="3.40.50.360">
    <property type="match status" value="1"/>
</dbReference>
<evidence type="ECO:0000256" key="6">
    <source>
        <dbReference type="HAMAP-Rule" id="MF_01216"/>
    </source>
</evidence>
<comment type="caution">
    <text evidence="8">The sequence shown here is derived from an EMBL/GenBank/DDBJ whole genome shotgun (WGS) entry which is preliminary data.</text>
</comment>
<keyword evidence="4 6" id="KW-0520">NAD</keyword>
<organism evidence="8 9">
    <name type="scientific">Shewanella vesiculosa</name>
    <dbReference type="NCBI Taxonomy" id="518738"/>
    <lineage>
        <taxon>Bacteria</taxon>
        <taxon>Pseudomonadati</taxon>
        <taxon>Pseudomonadota</taxon>
        <taxon>Gammaproteobacteria</taxon>
        <taxon>Alteromonadales</taxon>
        <taxon>Shewanellaceae</taxon>
        <taxon>Shewanella</taxon>
    </lineage>
</organism>
<accession>A0ABV0FTM1</accession>
<feature type="domain" description="Flavodoxin-like fold" evidence="7">
    <location>
        <begin position="3"/>
        <end position="194"/>
    </location>
</feature>
<comment type="catalytic activity">
    <reaction evidence="6">
        <text>2 a quinone + NADH + H(+) = 2 a 1,4-benzosemiquinone + NAD(+)</text>
        <dbReference type="Rhea" id="RHEA:65952"/>
        <dbReference type="ChEBI" id="CHEBI:15378"/>
        <dbReference type="ChEBI" id="CHEBI:57540"/>
        <dbReference type="ChEBI" id="CHEBI:57945"/>
        <dbReference type="ChEBI" id="CHEBI:132124"/>
        <dbReference type="ChEBI" id="CHEBI:134225"/>
    </reaction>
</comment>
<dbReference type="GO" id="GO:0016491">
    <property type="term" value="F:oxidoreductase activity"/>
    <property type="evidence" value="ECO:0007669"/>
    <property type="project" value="UniProtKB-KW"/>
</dbReference>
<dbReference type="InterPro" id="IPR050104">
    <property type="entry name" value="FMN-dep_NADH:Q_OxRdtase_AzoR1"/>
</dbReference>
<comment type="function">
    <text evidence="6">Quinone reductase that provides resistance to thiol-specific stress caused by electrophilic quinones.</text>
</comment>